<dbReference type="Gene3D" id="3.90.180.10">
    <property type="entry name" value="Medium-chain alcohol dehydrogenases, catalytic domain"/>
    <property type="match status" value="2"/>
</dbReference>
<dbReference type="EMBL" id="VFQE01000001">
    <property type="protein sequence ID" value="TQN43802.1"/>
    <property type="molecule type" value="Genomic_DNA"/>
</dbReference>
<dbReference type="Proteomes" id="UP000319865">
    <property type="component" value="Unassembled WGS sequence"/>
</dbReference>
<keyword evidence="9" id="KW-1185">Reference proteome</keyword>
<reference evidence="8 9" key="1">
    <citation type="submission" date="2019-06" db="EMBL/GenBank/DDBJ databases">
        <title>Sequencing the genomes of 1000 actinobacteria strains.</title>
        <authorList>
            <person name="Klenk H.-P."/>
        </authorList>
    </citation>
    <scope>NUCLEOTIDE SEQUENCE [LARGE SCALE GENOMIC DNA]</scope>
    <source>
        <strain evidence="8 9">DSM 46837</strain>
    </source>
</reference>
<dbReference type="GO" id="GO:0016491">
    <property type="term" value="F:oxidoreductase activity"/>
    <property type="evidence" value="ECO:0007669"/>
    <property type="project" value="UniProtKB-KW"/>
</dbReference>
<evidence type="ECO:0000256" key="3">
    <source>
        <dbReference type="ARBA" id="ARBA00022833"/>
    </source>
</evidence>
<feature type="domain" description="Alcohol dehydrogenase-like N-terminal" evidence="6">
    <location>
        <begin position="65"/>
        <end position="129"/>
    </location>
</feature>
<dbReference type="Pfam" id="PF08240">
    <property type="entry name" value="ADH_N"/>
    <property type="match status" value="1"/>
</dbReference>
<evidence type="ECO:0000256" key="4">
    <source>
        <dbReference type="ARBA" id="ARBA00023002"/>
    </source>
</evidence>
<dbReference type="InterPro" id="IPR050129">
    <property type="entry name" value="Zn_alcohol_dh"/>
</dbReference>
<gene>
    <name evidence="8" type="ORF">FHU33_3268</name>
</gene>
<dbReference type="GO" id="GO:0046872">
    <property type="term" value="F:metal ion binding"/>
    <property type="evidence" value="ECO:0007669"/>
    <property type="project" value="UniProtKB-KW"/>
</dbReference>
<evidence type="ECO:0000259" key="7">
    <source>
        <dbReference type="Pfam" id="PF16912"/>
    </source>
</evidence>
<dbReference type="InterPro" id="IPR013154">
    <property type="entry name" value="ADH-like_N"/>
</dbReference>
<dbReference type="Pfam" id="PF16912">
    <property type="entry name" value="Glu_dehyd_C"/>
    <property type="match status" value="1"/>
</dbReference>
<name>A0A543PI98_9ACTN</name>
<proteinExistence type="predicted"/>
<keyword evidence="3" id="KW-0862">Zinc</keyword>
<evidence type="ECO:0000256" key="2">
    <source>
        <dbReference type="ARBA" id="ARBA00022723"/>
    </source>
</evidence>
<dbReference type="SUPFAM" id="SSF51735">
    <property type="entry name" value="NAD(P)-binding Rossmann-fold domains"/>
    <property type="match status" value="1"/>
</dbReference>
<feature type="region of interest" description="Disordered" evidence="5">
    <location>
        <begin position="1"/>
        <end position="31"/>
    </location>
</feature>
<evidence type="ECO:0000313" key="8">
    <source>
        <dbReference type="EMBL" id="TQN43802.1"/>
    </source>
</evidence>
<organism evidence="8 9">
    <name type="scientific">Blastococcus colisei</name>
    <dbReference type="NCBI Taxonomy" id="1564162"/>
    <lineage>
        <taxon>Bacteria</taxon>
        <taxon>Bacillati</taxon>
        <taxon>Actinomycetota</taxon>
        <taxon>Actinomycetes</taxon>
        <taxon>Geodermatophilales</taxon>
        <taxon>Geodermatophilaceae</taxon>
        <taxon>Blastococcus</taxon>
    </lineage>
</organism>
<comment type="caution">
    <text evidence="8">The sequence shown here is derived from an EMBL/GenBank/DDBJ whole genome shotgun (WGS) entry which is preliminary data.</text>
</comment>
<feature type="compositionally biased region" description="Pro residues" evidence="5">
    <location>
        <begin position="1"/>
        <end position="16"/>
    </location>
</feature>
<accession>A0A543PI98</accession>
<evidence type="ECO:0000256" key="5">
    <source>
        <dbReference type="SAM" id="MobiDB-lite"/>
    </source>
</evidence>
<keyword evidence="2" id="KW-0479">Metal-binding</keyword>
<sequence>MHEFPSDPPDAVPPGGGPRGSRPVAGGVRPDAPDAEMSMWAYALAGPGRFHRIDVPRPSSGRLGEAEVLLRVVAGGICGSDGPFFLGAPNRWSAPGSAGAAPGFPMHEVVGEVVATSDPDLAPGQMVVGWASSFDAVAEYVVTDSRGVWPYTGRLPPEEEVLVQPLACVLSSVERLGDLTGRNCAVIGQGAIGLLFTHVLRSWGARSVTSVDRVDRSTAARQVGADRFVWAASGEWSSGLAEDERPDVVVEAVGHQTSTLQHALDAVADGGQIFYFGVPDDPVYPLDMEAMIRKNLTLMSGGAMDRRRLLADAHDHLARHPDLVDVLVTHRFPVAEVQQAYDLAFRSPGERLKVVVSMG</sequence>
<keyword evidence="4" id="KW-0560">Oxidoreductase</keyword>
<dbReference type="InterPro" id="IPR036291">
    <property type="entry name" value="NAD(P)-bd_dom_sf"/>
</dbReference>
<dbReference type="SUPFAM" id="SSF50129">
    <property type="entry name" value="GroES-like"/>
    <property type="match status" value="1"/>
</dbReference>
<evidence type="ECO:0000259" key="6">
    <source>
        <dbReference type="Pfam" id="PF08240"/>
    </source>
</evidence>
<dbReference type="PANTHER" id="PTHR43401:SF2">
    <property type="entry name" value="L-THREONINE 3-DEHYDROGENASE"/>
    <property type="match status" value="1"/>
</dbReference>
<comment type="cofactor">
    <cofactor evidence="1">
        <name>Zn(2+)</name>
        <dbReference type="ChEBI" id="CHEBI:29105"/>
    </cofactor>
</comment>
<feature type="domain" description="Glucose dehydrogenase C-terminal" evidence="7">
    <location>
        <begin position="180"/>
        <end position="344"/>
    </location>
</feature>
<protein>
    <submittedName>
        <fullName evidence="8">Threonine dehydrogenase-like Zn-dependent dehydrogenase</fullName>
    </submittedName>
</protein>
<feature type="compositionally biased region" description="Low complexity" evidence="5">
    <location>
        <begin position="20"/>
        <end position="30"/>
    </location>
</feature>
<dbReference type="InterPro" id="IPR031640">
    <property type="entry name" value="Glu_dehyd_C"/>
</dbReference>
<dbReference type="PANTHER" id="PTHR43401">
    <property type="entry name" value="L-THREONINE 3-DEHYDROGENASE"/>
    <property type="match status" value="1"/>
</dbReference>
<evidence type="ECO:0000313" key="9">
    <source>
        <dbReference type="Proteomes" id="UP000319865"/>
    </source>
</evidence>
<dbReference type="Gene3D" id="3.40.50.720">
    <property type="entry name" value="NAD(P)-binding Rossmann-like Domain"/>
    <property type="match status" value="1"/>
</dbReference>
<dbReference type="InterPro" id="IPR011032">
    <property type="entry name" value="GroES-like_sf"/>
</dbReference>
<evidence type="ECO:0000256" key="1">
    <source>
        <dbReference type="ARBA" id="ARBA00001947"/>
    </source>
</evidence>
<dbReference type="AlphaFoldDB" id="A0A543PI98"/>